<name>A0ABN5RY38_9FLAO</name>
<sequence>MRAIDINSLSFEYDKIHGNGAFSKWEKEAELHLEKLKKMSHSARRKYLNRHNHWARLYPALSNLSHGKCWYSESPSNSSEWEIEHYRPKLKSKNEDGKIIRSDGYWWLSYYWKNFRLAGTLVNKVRRDRFKIDGKPYGKGNFFPLDLDNGGVIAVPYDNHCGCETTYLLDPIVPRDTQYISFDENGDAIENADPDDDDFNFRRASLSIYFYGLNHTPLVQKRKEIWEACKNEIELAHNYYKNKAIPQKLRETYIEQCYNTIFNLSRHNKPYSSVVFAYVRHKKQDYKWLDGLYEVISK</sequence>
<proteinExistence type="predicted"/>
<evidence type="ECO:0000313" key="1">
    <source>
        <dbReference type="EMBL" id="AZA95648.1"/>
    </source>
</evidence>
<protein>
    <recommendedName>
        <fullName evidence="3">HNH nuclease domain-containing protein</fullName>
    </recommendedName>
</protein>
<evidence type="ECO:0000313" key="2">
    <source>
        <dbReference type="Proteomes" id="UP000281741"/>
    </source>
</evidence>
<gene>
    <name evidence="1" type="ORF">EG353_08755</name>
</gene>
<accession>A0ABN5RY38</accession>
<dbReference type="EMBL" id="CP033912">
    <property type="protein sequence ID" value="AZA95648.1"/>
    <property type="molecule type" value="Genomic_DNA"/>
</dbReference>
<dbReference type="RefSeq" id="WP_123860844.1">
    <property type="nucleotide sequence ID" value="NZ_CP033912.1"/>
</dbReference>
<dbReference type="Proteomes" id="UP000281741">
    <property type="component" value="Chromosome"/>
</dbReference>
<keyword evidence="2" id="KW-1185">Reference proteome</keyword>
<reference evidence="1 2" key="1">
    <citation type="submission" date="2018-11" db="EMBL/GenBank/DDBJ databases">
        <title>Proposal to divide the Flavobacteriaceae and reorganize its genera based on Amino Acid Identity values calculated from whole genome sequences.</title>
        <authorList>
            <person name="Nicholson A.C."/>
            <person name="Gulvik C.A."/>
            <person name="Whitney A.M."/>
            <person name="Humrighouse B.W."/>
            <person name="Bell M."/>
            <person name="Holmes B."/>
            <person name="Steigerwalt A.G."/>
            <person name="Villarma A."/>
            <person name="Sheth M."/>
            <person name="Batra D."/>
            <person name="Pryor J."/>
            <person name="Bernardet J.-F."/>
            <person name="Hugo C."/>
            <person name="Kampfer P."/>
            <person name="Newman J."/>
            <person name="McQuiston J.R."/>
        </authorList>
    </citation>
    <scope>NUCLEOTIDE SEQUENCE [LARGE SCALE GENOMIC DNA]</scope>
    <source>
        <strain evidence="1 2">H5143</strain>
    </source>
</reference>
<organism evidence="1 2">
    <name type="scientific">Chryseobacterium shandongense</name>
    <dbReference type="NCBI Taxonomy" id="1493872"/>
    <lineage>
        <taxon>Bacteria</taxon>
        <taxon>Pseudomonadati</taxon>
        <taxon>Bacteroidota</taxon>
        <taxon>Flavobacteriia</taxon>
        <taxon>Flavobacteriales</taxon>
        <taxon>Weeksellaceae</taxon>
        <taxon>Chryseobacterium group</taxon>
        <taxon>Chryseobacterium</taxon>
    </lineage>
</organism>
<evidence type="ECO:0008006" key="3">
    <source>
        <dbReference type="Google" id="ProtNLM"/>
    </source>
</evidence>